<dbReference type="AlphaFoldDB" id="A0A5C3NFE4"/>
<gene>
    <name evidence="2" type="ORF">OE88DRAFT_1652119</name>
</gene>
<evidence type="ECO:0000256" key="1">
    <source>
        <dbReference type="SAM" id="MobiDB-lite"/>
    </source>
</evidence>
<sequence>MDEKRKAMQEQAGNPSEQRRIQGELYAEEVKVSTMPSIPSNRGACLMRIAAESSSE</sequence>
<organism evidence="2 3">
    <name type="scientific">Heliocybe sulcata</name>
    <dbReference type="NCBI Taxonomy" id="5364"/>
    <lineage>
        <taxon>Eukaryota</taxon>
        <taxon>Fungi</taxon>
        <taxon>Dikarya</taxon>
        <taxon>Basidiomycota</taxon>
        <taxon>Agaricomycotina</taxon>
        <taxon>Agaricomycetes</taxon>
        <taxon>Gloeophyllales</taxon>
        <taxon>Gloeophyllaceae</taxon>
        <taxon>Heliocybe</taxon>
    </lineage>
</organism>
<dbReference type="OrthoDB" id="5593818at2759"/>
<dbReference type="Proteomes" id="UP000305948">
    <property type="component" value="Unassembled WGS sequence"/>
</dbReference>
<protein>
    <submittedName>
        <fullName evidence="2">Uncharacterized protein</fullName>
    </submittedName>
</protein>
<evidence type="ECO:0000313" key="2">
    <source>
        <dbReference type="EMBL" id="TFK55695.1"/>
    </source>
</evidence>
<evidence type="ECO:0000313" key="3">
    <source>
        <dbReference type="Proteomes" id="UP000305948"/>
    </source>
</evidence>
<keyword evidence="3" id="KW-1185">Reference proteome</keyword>
<name>A0A5C3NFE4_9AGAM</name>
<feature type="region of interest" description="Disordered" evidence="1">
    <location>
        <begin position="1"/>
        <end position="21"/>
    </location>
</feature>
<reference evidence="2 3" key="1">
    <citation type="journal article" date="2019" name="Nat. Ecol. Evol.">
        <title>Megaphylogeny resolves global patterns of mushroom evolution.</title>
        <authorList>
            <person name="Varga T."/>
            <person name="Krizsan K."/>
            <person name="Foldi C."/>
            <person name="Dima B."/>
            <person name="Sanchez-Garcia M."/>
            <person name="Sanchez-Ramirez S."/>
            <person name="Szollosi G.J."/>
            <person name="Szarkandi J.G."/>
            <person name="Papp V."/>
            <person name="Albert L."/>
            <person name="Andreopoulos W."/>
            <person name="Angelini C."/>
            <person name="Antonin V."/>
            <person name="Barry K.W."/>
            <person name="Bougher N.L."/>
            <person name="Buchanan P."/>
            <person name="Buyck B."/>
            <person name="Bense V."/>
            <person name="Catcheside P."/>
            <person name="Chovatia M."/>
            <person name="Cooper J."/>
            <person name="Damon W."/>
            <person name="Desjardin D."/>
            <person name="Finy P."/>
            <person name="Geml J."/>
            <person name="Haridas S."/>
            <person name="Hughes K."/>
            <person name="Justo A."/>
            <person name="Karasinski D."/>
            <person name="Kautmanova I."/>
            <person name="Kiss B."/>
            <person name="Kocsube S."/>
            <person name="Kotiranta H."/>
            <person name="LaButti K.M."/>
            <person name="Lechner B.E."/>
            <person name="Liimatainen K."/>
            <person name="Lipzen A."/>
            <person name="Lukacs Z."/>
            <person name="Mihaltcheva S."/>
            <person name="Morgado L.N."/>
            <person name="Niskanen T."/>
            <person name="Noordeloos M.E."/>
            <person name="Ohm R.A."/>
            <person name="Ortiz-Santana B."/>
            <person name="Ovrebo C."/>
            <person name="Racz N."/>
            <person name="Riley R."/>
            <person name="Savchenko A."/>
            <person name="Shiryaev A."/>
            <person name="Soop K."/>
            <person name="Spirin V."/>
            <person name="Szebenyi C."/>
            <person name="Tomsovsky M."/>
            <person name="Tulloss R.E."/>
            <person name="Uehling J."/>
            <person name="Grigoriev I.V."/>
            <person name="Vagvolgyi C."/>
            <person name="Papp T."/>
            <person name="Martin F.M."/>
            <person name="Miettinen O."/>
            <person name="Hibbett D.S."/>
            <person name="Nagy L.G."/>
        </authorList>
    </citation>
    <scope>NUCLEOTIDE SEQUENCE [LARGE SCALE GENOMIC DNA]</scope>
    <source>
        <strain evidence="2 3">OMC1185</strain>
    </source>
</reference>
<accession>A0A5C3NFE4</accession>
<dbReference type="EMBL" id="ML213504">
    <property type="protein sequence ID" value="TFK55695.1"/>
    <property type="molecule type" value="Genomic_DNA"/>
</dbReference>
<proteinExistence type="predicted"/>